<feature type="coiled-coil region" evidence="1">
    <location>
        <begin position="107"/>
        <end position="134"/>
    </location>
</feature>
<comment type="caution">
    <text evidence="2">The sequence shown here is derived from an EMBL/GenBank/DDBJ whole genome shotgun (WGS) entry which is preliminary data.</text>
</comment>
<reference evidence="2 3" key="1">
    <citation type="journal article" date="2021" name="BMC Genomics">
        <title>Datura genome reveals duplications of psychoactive alkaloid biosynthetic genes and high mutation rate following tissue culture.</title>
        <authorList>
            <person name="Rajewski A."/>
            <person name="Carter-House D."/>
            <person name="Stajich J."/>
            <person name="Litt A."/>
        </authorList>
    </citation>
    <scope>NUCLEOTIDE SEQUENCE [LARGE SCALE GENOMIC DNA]</scope>
    <source>
        <strain evidence="2">AR-01</strain>
    </source>
</reference>
<protein>
    <submittedName>
        <fullName evidence="2">Uncharacterized protein</fullName>
    </submittedName>
</protein>
<keyword evidence="3" id="KW-1185">Reference proteome</keyword>
<name>A0ABS8TA73_DATST</name>
<evidence type="ECO:0000256" key="1">
    <source>
        <dbReference type="SAM" id="Coils"/>
    </source>
</evidence>
<proteinExistence type="predicted"/>
<keyword evidence="1" id="KW-0175">Coiled coil</keyword>
<dbReference type="Proteomes" id="UP000823775">
    <property type="component" value="Unassembled WGS sequence"/>
</dbReference>
<organism evidence="2 3">
    <name type="scientific">Datura stramonium</name>
    <name type="common">Jimsonweed</name>
    <name type="synonym">Common thornapple</name>
    <dbReference type="NCBI Taxonomy" id="4076"/>
    <lineage>
        <taxon>Eukaryota</taxon>
        <taxon>Viridiplantae</taxon>
        <taxon>Streptophyta</taxon>
        <taxon>Embryophyta</taxon>
        <taxon>Tracheophyta</taxon>
        <taxon>Spermatophyta</taxon>
        <taxon>Magnoliopsida</taxon>
        <taxon>eudicotyledons</taxon>
        <taxon>Gunneridae</taxon>
        <taxon>Pentapetalae</taxon>
        <taxon>asterids</taxon>
        <taxon>lamiids</taxon>
        <taxon>Solanales</taxon>
        <taxon>Solanaceae</taxon>
        <taxon>Solanoideae</taxon>
        <taxon>Datureae</taxon>
        <taxon>Datura</taxon>
    </lineage>
</organism>
<evidence type="ECO:0000313" key="3">
    <source>
        <dbReference type="Proteomes" id="UP000823775"/>
    </source>
</evidence>
<dbReference type="EMBL" id="JACEIK010001270">
    <property type="protein sequence ID" value="MCD7467808.1"/>
    <property type="molecule type" value="Genomic_DNA"/>
</dbReference>
<gene>
    <name evidence="2" type="ORF">HAX54_005441</name>
</gene>
<accession>A0ABS8TA73</accession>
<evidence type="ECO:0000313" key="2">
    <source>
        <dbReference type="EMBL" id="MCD7467808.1"/>
    </source>
</evidence>
<sequence>MIGKIDGNLKSNRIFKKKPEYQLLFELLNKVLLPRAEQRSLAAIQDLFLMEALATFQPVNLLTIIIKNVLKIKSIKDRIHSLGRKAKIALLQEEQASKGLEKEPGVIQNLQVKNVQLETENVALRKQVEDLAHQMLQESGIARNFMKGFQTLNSN</sequence>